<dbReference type="PANTHER" id="PTHR24296">
    <property type="entry name" value="CYTOCHROME P450"/>
    <property type="match status" value="1"/>
</dbReference>
<dbReference type="PRINTS" id="PR00385">
    <property type="entry name" value="P450"/>
</dbReference>
<evidence type="ECO:0008006" key="9">
    <source>
        <dbReference type="Google" id="ProtNLM"/>
    </source>
</evidence>
<dbReference type="EMBL" id="JAKOGI010000043">
    <property type="protein sequence ID" value="KAJ8447000.1"/>
    <property type="molecule type" value="Genomic_DNA"/>
</dbReference>
<dbReference type="GO" id="GO:0016705">
    <property type="term" value="F:oxidoreductase activity, acting on paired donors, with incorporation or reduction of molecular oxygen"/>
    <property type="evidence" value="ECO:0007669"/>
    <property type="project" value="InterPro"/>
</dbReference>
<dbReference type="SUPFAM" id="SSF48264">
    <property type="entry name" value="Cytochrome P450"/>
    <property type="match status" value="1"/>
</dbReference>
<dbReference type="InterPro" id="IPR036396">
    <property type="entry name" value="Cyt_P450_sf"/>
</dbReference>
<evidence type="ECO:0000256" key="6">
    <source>
        <dbReference type="SAM" id="SignalP"/>
    </source>
</evidence>
<feature type="chain" id="PRO_5040289396" description="Cytochrome P450" evidence="6">
    <location>
        <begin position="22"/>
        <end position="510"/>
    </location>
</feature>
<keyword evidence="4" id="KW-0560">Oxidoreductase</keyword>
<keyword evidence="8" id="KW-1185">Reference proteome</keyword>
<evidence type="ECO:0000256" key="4">
    <source>
        <dbReference type="ARBA" id="ARBA00023002"/>
    </source>
</evidence>
<evidence type="ECO:0000256" key="2">
    <source>
        <dbReference type="ARBA" id="ARBA00010617"/>
    </source>
</evidence>
<accession>A0A9Q1QNX4</accession>
<comment type="cofactor">
    <cofactor evidence="1">
        <name>heme</name>
        <dbReference type="ChEBI" id="CHEBI:30413"/>
    </cofactor>
</comment>
<feature type="signal peptide" evidence="6">
    <location>
        <begin position="1"/>
        <end position="21"/>
    </location>
</feature>
<name>A0A9Q1QNX4_9CARY</name>
<proteinExistence type="inferred from homology"/>
<dbReference type="GO" id="GO:0004497">
    <property type="term" value="F:monooxygenase activity"/>
    <property type="evidence" value="ECO:0007669"/>
    <property type="project" value="InterPro"/>
</dbReference>
<comment type="similarity">
    <text evidence="2">Belongs to the cytochrome P450 family.</text>
</comment>
<evidence type="ECO:0000256" key="3">
    <source>
        <dbReference type="ARBA" id="ARBA00022723"/>
    </source>
</evidence>
<evidence type="ECO:0000256" key="5">
    <source>
        <dbReference type="ARBA" id="ARBA00023004"/>
    </source>
</evidence>
<comment type="caution">
    <text evidence="7">The sequence shown here is derived from an EMBL/GenBank/DDBJ whole genome shotgun (WGS) entry which is preliminary data.</text>
</comment>
<keyword evidence="6" id="KW-0732">Signal</keyword>
<reference evidence="7" key="1">
    <citation type="submission" date="2022-04" db="EMBL/GenBank/DDBJ databases">
        <title>Carnegiea gigantea Genome sequencing and assembly v2.</title>
        <authorList>
            <person name="Copetti D."/>
            <person name="Sanderson M.J."/>
            <person name="Burquez A."/>
            <person name="Wojciechowski M.F."/>
        </authorList>
    </citation>
    <scope>NUCLEOTIDE SEQUENCE</scope>
    <source>
        <strain evidence="7">SGP5-SGP5p</strain>
        <tissue evidence="7">Aerial part</tissue>
    </source>
</reference>
<dbReference type="Gene3D" id="1.10.630.10">
    <property type="entry name" value="Cytochrome P450"/>
    <property type="match status" value="1"/>
</dbReference>
<dbReference type="PRINTS" id="PR00463">
    <property type="entry name" value="EP450I"/>
</dbReference>
<organism evidence="7 8">
    <name type="scientific">Carnegiea gigantea</name>
    <dbReference type="NCBI Taxonomy" id="171969"/>
    <lineage>
        <taxon>Eukaryota</taxon>
        <taxon>Viridiplantae</taxon>
        <taxon>Streptophyta</taxon>
        <taxon>Embryophyta</taxon>
        <taxon>Tracheophyta</taxon>
        <taxon>Spermatophyta</taxon>
        <taxon>Magnoliopsida</taxon>
        <taxon>eudicotyledons</taxon>
        <taxon>Gunneridae</taxon>
        <taxon>Pentapetalae</taxon>
        <taxon>Caryophyllales</taxon>
        <taxon>Cactineae</taxon>
        <taxon>Cactaceae</taxon>
        <taxon>Cactoideae</taxon>
        <taxon>Echinocereeae</taxon>
        <taxon>Carnegiea</taxon>
    </lineage>
</organism>
<dbReference type="OrthoDB" id="1422216at2759"/>
<protein>
    <recommendedName>
        <fullName evidence="9">Cytochrome P450</fullName>
    </recommendedName>
</protein>
<gene>
    <name evidence="7" type="ORF">Cgig2_033569</name>
</gene>
<dbReference type="GO" id="GO:0005506">
    <property type="term" value="F:iron ion binding"/>
    <property type="evidence" value="ECO:0007669"/>
    <property type="project" value="InterPro"/>
</dbReference>
<evidence type="ECO:0000256" key="1">
    <source>
        <dbReference type="ARBA" id="ARBA00001971"/>
    </source>
</evidence>
<dbReference type="AlphaFoldDB" id="A0A9Q1QNX4"/>
<keyword evidence="3" id="KW-0479">Metal-binding</keyword>
<evidence type="ECO:0000313" key="7">
    <source>
        <dbReference type="EMBL" id="KAJ8447000.1"/>
    </source>
</evidence>
<evidence type="ECO:0000313" key="8">
    <source>
        <dbReference type="Proteomes" id="UP001153076"/>
    </source>
</evidence>
<dbReference type="Proteomes" id="UP001153076">
    <property type="component" value="Unassembled WGS sequence"/>
</dbReference>
<dbReference type="InterPro" id="IPR001128">
    <property type="entry name" value="Cyt_P450"/>
</dbReference>
<keyword evidence="5" id="KW-0408">Iron</keyword>
<sequence length="510" mass="58089">MYTYIGIFVVIFSLLFPHCYSFHQKSRPWNNWPLIGVLPTLLKNHHRIHDIIVEVMEKGSSTFVMKGPRFTNMKLLITADPANAQHILSKNFGNYPKGSKFKEIFDGLGDGIFNADSEMWKYHRKMAQLLLSHPQFNQFRVEKIWEKIETGLIPILDNVSKQGLEIELQDLFGRFTIDTISTVVLYYDPRTLCFDLRNSPISKALQDGEEAIFYRHVVPACVWKFQKWLGIGTEKKSREASKIVDNFIYGCISRKREEKRKNSQSNTCKVGPELGIHLMTLYMDEIRDSGEIGSNPDKFLRDTVLSYFVAGKETTGVALCWFFYLLSKNPPVLAKIKEELDVSMAQAKDHHGDEKIIWNRYDTLSRKFKEVGNKLIYLHAVICEALRLYPPVPFNAKAPIELDTLPSGHKVDSSTQIIFSMAKDLFRKKYVSDIIKAAVIAIIGKYHIQPVRGHPIVPGISLVLHMRHGLKAQSRLKFVKNKGLLAVSKGLAELASCACSSCSKNFIMNG</sequence>
<dbReference type="GO" id="GO:0020037">
    <property type="term" value="F:heme binding"/>
    <property type="evidence" value="ECO:0007669"/>
    <property type="project" value="InterPro"/>
</dbReference>
<dbReference type="Pfam" id="PF00067">
    <property type="entry name" value="p450"/>
    <property type="match status" value="1"/>
</dbReference>
<dbReference type="InterPro" id="IPR002401">
    <property type="entry name" value="Cyt_P450_E_grp-I"/>
</dbReference>